<sequence>MRQNWTVESVPLEDLRAQRLRQAMGEELDPRYADRQWLFEELAARD</sequence>
<protein>
    <submittedName>
        <fullName evidence="1">Uncharacterized protein</fullName>
    </submittedName>
</protein>
<accession>A0ABT2HTG5</accession>
<proteinExistence type="predicted"/>
<reference evidence="1 2" key="1">
    <citation type="submission" date="2022-04" db="EMBL/GenBank/DDBJ databases">
        <title>Human microbiome associated bacterial genomes.</title>
        <authorList>
            <person name="Sandstrom S."/>
            <person name="Salamzade R."/>
            <person name="Kalan L.R."/>
        </authorList>
    </citation>
    <scope>NUCLEOTIDE SEQUENCE [LARGE SCALE GENOMIC DNA]</scope>
    <source>
        <strain evidence="2">p3-SID767</strain>
    </source>
</reference>
<gene>
    <name evidence="1" type="ORF">M3B43_11590</name>
</gene>
<evidence type="ECO:0000313" key="1">
    <source>
        <dbReference type="EMBL" id="MCT1607946.1"/>
    </source>
</evidence>
<dbReference type="RefSeq" id="WP_260073793.1">
    <property type="nucleotide sequence ID" value="NZ_JALXMO010000052.1"/>
</dbReference>
<evidence type="ECO:0000313" key="2">
    <source>
        <dbReference type="Proteomes" id="UP001205046"/>
    </source>
</evidence>
<organism evidence="1 2">
    <name type="scientific">Nesterenkonia massiliensis</name>
    <dbReference type="NCBI Taxonomy" id="1232429"/>
    <lineage>
        <taxon>Bacteria</taxon>
        <taxon>Bacillati</taxon>
        <taxon>Actinomycetota</taxon>
        <taxon>Actinomycetes</taxon>
        <taxon>Micrococcales</taxon>
        <taxon>Micrococcaceae</taxon>
        <taxon>Nesterenkonia</taxon>
    </lineage>
</organism>
<dbReference type="Proteomes" id="UP001205046">
    <property type="component" value="Unassembled WGS sequence"/>
</dbReference>
<name>A0ABT2HTG5_9MICC</name>
<keyword evidence="2" id="KW-1185">Reference proteome</keyword>
<dbReference type="EMBL" id="JALXMO010000052">
    <property type="protein sequence ID" value="MCT1607946.1"/>
    <property type="molecule type" value="Genomic_DNA"/>
</dbReference>
<comment type="caution">
    <text evidence="1">The sequence shown here is derived from an EMBL/GenBank/DDBJ whole genome shotgun (WGS) entry which is preliminary data.</text>
</comment>